<dbReference type="PROSITE" id="PS50928">
    <property type="entry name" value="ABC_TM1"/>
    <property type="match status" value="1"/>
</dbReference>
<dbReference type="SUPFAM" id="SSF161098">
    <property type="entry name" value="MetI-like"/>
    <property type="match status" value="1"/>
</dbReference>
<dbReference type="Gene3D" id="1.10.3720.10">
    <property type="entry name" value="MetI-like"/>
    <property type="match status" value="1"/>
</dbReference>
<evidence type="ECO:0000256" key="8">
    <source>
        <dbReference type="ARBA" id="ARBA00023136"/>
    </source>
</evidence>
<dbReference type="AlphaFoldDB" id="A0A934UWU3"/>
<protein>
    <submittedName>
        <fullName evidence="11">Amino acid ABC transporter permease</fullName>
    </submittedName>
</protein>
<sequence>MSFFEDLTTYLPTLLSGLWVSLRLTAVILVVGLAGGLLLAIGSLARNRILRMIVLIVVEIGRGTPALVVLQLIYFGLPTVGTALDSFAASVIALSLTTAAYTSEIMRGGLQAVPEAEVEAADALGMSRLDALRFVVIPQGIRIAIPPLVGFSIMIFQATSLAYSIAVPELMSQAYSIGSNTFRYLSILSLAGLLYLMITIPASWMSARIERRLARHQAPVTA</sequence>
<evidence type="ECO:0000256" key="4">
    <source>
        <dbReference type="ARBA" id="ARBA00022475"/>
    </source>
</evidence>
<proteinExistence type="inferred from homology"/>
<feature type="transmembrane region" description="Helical" evidence="9">
    <location>
        <begin position="20"/>
        <end position="41"/>
    </location>
</feature>
<comment type="subcellular location">
    <subcellularLocation>
        <location evidence="1 9">Cell membrane</location>
        <topology evidence="1 9">Multi-pass membrane protein</topology>
    </subcellularLocation>
</comment>
<feature type="transmembrane region" description="Helical" evidence="9">
    <location>
        <begin position="83"/>
        <end position="101"/>
    </location>
</feature>
<organism evidence="11 12">
    <name type="scientific">Leucobacter edaphi</name>
    <dbReference type="NCBI Taxonomy" id="2796472"/>
    <lineage>
        <taxon>Bacteria</taxon>
        <taxon>Bacillati</taxon>
        <taxon>Actinomycetota</taxon>
        <taxon>Actinomycetes</taxon>
        <taxon>Micrococcales</taxon>
        <taxon>Microbacteriaceae</taxon>
        <taxon>Leucobacter</taxon>
    </lineage>
</organism>
<dbReference type="PANTHER" id="PTHR30614">
    <property type="entry name" value="MEMBRANE COMPONENT OF AMINO ACID ABC TRANSPORTER"/>
    <property type="match status" value="1"/>
</dbReference>
<evidence type="ECO:0000313" key="11">
    <source>
        <dbReference type="EMBL" id="MBK0422044.1"/>
    </source>
</evidence>
<evidence type="ECO:0000256" key="7">
    <source>
        <dbReference type="ARBA" id="ARBA00022989"/>
    </source>
</evidence>
<dbReference type="InterPro" id="IPR010065">
    <property type="entry name" value="AA_ABC_transptr_permease_3TM"/>
</dbReference>
<evidence type="ECO:0000313" key="12">
    <source>
        <dbReference type="Proteomes" id="UP000618733"/>
    </source>
</evidence>
<keyword evidence="12" id="KW-1185">Reference proteome</keyword>
<feature type="transmembrane region" description="Helical" evidence="9">
    <location>
        <begin position="185"/>
        <end position="207"/>
    </location>
</feature>
<dbReference type="InterPro" id="IPR000515">
    <property type="entry name" value="MetI-like"/>
</dbReference>
<evidence type="ECO:0000256" key="6">
    <source>
        <dbReference type="ARBA" id="ARBA00022970"/>
    </source>
</evidence>
<accession>A0A934UWU3</accession>
<dbReference type="InterPro" id="IPR035906">
    <property type="entry name" value="MetI-like_sf"/>
</dbReference>
<evidence type="ECO:0000256" key="3">
    <source>
        <dbReference type="ARBA" id="ARBA00022448"/>
    </source>
</evidence>
<name>A0A934UWU3_9MICO</name>
<reference evidence="11" key="1">
    <citation type="submission" date="2020-12" db="EMBL/GenBank/DDBJ databases">
        <title>Leucobacter sp. CAS2, isolated from Chromium sludge.</title>
        <authorList>
            <person name="Xu Z."/>
        </authorList>
    </citation>
    <scope>NUCLEOTIDE SEQUENCE</scope>
    <source>
        <strain evidence="11">CSA2</strain>
    </source>
</reference>
<dbReference type="Pfam" id="PF00528">
    <property type="entry name" value="BPD_transp_1"/>
    <property type="match status" value="1"/>
</dbReference>
<keyword evidence="6" id="KW-0029">Amino-acid transport</keyword>
<dbReference type="PANTHER" id="PTHR30614:SF20">
    <property type="entry name" value="GLUTAMINE TRANSPORT SYSTEM PERMEASE PROTEIN GLNP"/>
    <property type="match status" value="1"/>
</dbReference>
<dbReference type="InterPro" id="IPR043429">
    <property type="entry name" value="ArtM/GltK/GlnP/TcyL/YhdX-like"/>
</dbReference>
<keyword evidence="8 9" id="KW-0472">Membrane</keyword>
<feature type="transmembrane region" description="Helical" evidence="9">
    <location>
        <begin position="53"/>
        <end position="77"/>
    </location>
</feature>
<keyword evidence="3 9" id="KW-0813">Transport</keyword>
<feature type="domain" description="ABC transmembrane type-1" evidence="10">
    <location>
        <begin position="18"/>
        <end position="206"/>
    </location>
</feature>
<dbReference type="CDD" id="cd06261">
    <property type="entry name" value="TM_PBP2"/>
    <property type="match status" value="1"/>
</dbReference>
<dbReference type="GO" id="GO:0043190">
    <property type="term" value="C:ATP-binding cassette (ABC) transporter complex"/>
    <property type="evidence" value="ECO:0007669"/>
    <property type="project" value="InterPro"/>
</dbReference>
<keyword evidence="5 9" id="KW-0812">Transmembrane</keyword>
<gene>
    <name evidence="11" type="ORF">JD292_08150</name>
</gene>
<comment type="caution">
    <text evidence="11">The sequence shown here is derived from an EMBL/GenBank/DDBJ whole genome shotgun (WGS) entry which is preliminary data.</text>
</comment>
<evidence type="ECO:0000256" key="1">
    <source>
        <dbReference type="ARBA" id="ARBA00004651"/>
    </source>
</evidence>
<keyword evidence="7 9" id="KW-1133">Transmembrane helix</keyword>
<dbReference type="GO" id="GO:0006865">
    <property type="term" value="P:amino acid transport"/>
    <property type="evidence" value="ECO:0007669"/>
    <property type="project" value="UniProtKB-KW"/>
</dbReference>
<dbReference type="GO" id="GO:0022857">
    <property type="term" value="F:transmembrane transporter activity"/>
    <property type="evidence" value="ECO:0007669"/>
    <property type="project" value="InterPro"/>
</dbReference>
<keyword evidence="4" id="KW-1003">Cell membrane</keyword>
<dbReference type="Proteomes" id="UP000618733">
    <property type="component" value="Unassembled WGS sequence"/>
</dbReference>
<evidence type="ECO:0000256" key="5">
    <source>
        <dbReference type="ARBA" id="ARBA00022692"/>
    </source>
</evidence>
<evidence type="ECO:0000259" key="10">
    <source>
        <dbReference type="PROSITE" id="PS50928"/>
    </source>
</evidence>
<dbReference type="NCBIfam" id="TIGR01726">
    <property type="entry name" value="HEQRo_perm_3TM"/>
    <property type="match status" value="1"/>
</dbReference>
<feature type="transmembrane region" description="Helical" evidence="9">
    <location>
        <begin position="143"/>
        <end position="165"/>
    </location>
</feature>
<comment type="similarity">
    <text evidence="2">Belongs to the binding-protein-dependent transport system permease family. HisMQ subfamily.</text>
</comment>
<evidence type="ECO:0000256" key="9">
    <source>
        <dbReference type="RuleBase" id="RU363032"/>
    </source>
</evidence>
<evidence type="ECO:0000256" key="2">
    <source>
        <dbReference type="ARBA" id="ARBA00010072"/>
    </source>
</evidence>
<dbReference type="EMBL" id="JAEHOI010000006">
    <property type="protein sequence ID" value="MBK0422044.1"/>
    <property type="molecule type" value="Genomic_DNA"/>
</dbReference>